<name>A0A437NC47_9SPHN</name>
<dbReference type="EMBL" id="SACO01000001">
    <property type="protein sequence ID" value="RVU07524.1"/>
    <property type="molecule type" value="Genomic_DNA"/>
</dbReference>
<evidence type="ECO:0000313" key="2">
    <source>
        <dbReference type="Proteomes" id="UP000282837"/>
    </source>
</evidence>
<protein>
    <submittedName>
        <fullName evidence="1">DUF2971 domain-containing protein</fullName>
    </submittedName>
</protein>
<organism evidence="1 2">
    <name type="scientific">Novosphingobium umbonatum</name>
    <dbReference type="NCBI Taxonomy" id="1908524"/>
    <lineage>
        <taxon>Bacteria</taxon>
        <taxon>Pseudomonadati</taxon>
        <taxon>Pseudomonadota</taxon>
        <taxon>Alphaproteobacteria</taxon>
        <taxon>Sphingomonadales</taxon>
        <taxon>Sphingomonadaceae</taxon>
        <taxon>Novosphingobium</taxon>
    </lineage>
</organism>
<dbReference type="Proteomes" id="UP000282837">
    <property type="component" value="Unassembled WGS sequence"/>
</dbReference>
<proteinExistence type="predicted"/>
<comment type="caution">
    <text evidence="1">The sequence shown here is derived from an EMBL/GenBank/DDBJ whole genome shotgun (WGS) entry which is preliminary data.</text>
</comment>
<gene>
    <name evidence="1" type="ORF">EOE18_00030</name>
</gene>
<reference evidence="1 2" key="1">
    <citation type="submission" date="2019-01" db="EMBL/GenBank/DDBJ databases">
        <authorList>
            <person name="Chen W.-M."/>
        </authorList>
    </citation>
    <scope>NUCLEOTIDE SEQUENCE [LARGE SCALE GENOMIC DNA]</scope>
    <source>
        <strain evidence="1 2">FSY-9</strain>
    </source>
</reference>
<sequence>MKIKRYMPLAAAIDMIINNRICLLNPDGWPDKNDIGFISKFISLRNVEAVRAICFTYAAETYHHWSVYGQSDGVCVTFDFEKMIEFFQDEEFFWGFVEYYPNSKIRPEKLGPRDLCFTKRWAYKDEKEFRIMWSSSRPFDGPKYVNFEHNCISSIQFSPWTYDAICKSLKDIFLKCLKGGEGVRIEKSKITYHGEWLDILKSVDEMDFDFLFEGDQTYRDPFPKRKTSIRRSK</sequence>
<dbReference type="AlphaFoldDB" id="A0A437NC47"/>
<keyword evidence="2" id="KW-1185">Reference proteome</keyword>
<evidence type="ECO:0000313" key="1">
    <source>
        <dbReference type="EMBL" id="RVU07524.1"/>
    </source>
</evidence>
<accession>A0A437NC47</accession>